<dbReference type="InterPro" id="IPR029068">
    <property type="entry name" value="Glyas_Bleomycin-R_OHBP_Dase"/>
</dbReference>
<dbReference type="RefSeq" id="WP_073146296.1">
    <property type="nucleotide sequence ID" value="NZ_FQUV01000013.1"/>
</dbReference>
<dbReference type="AlphaFoldDB" id="A0A1M5EQ26"/>
<gene>
    <name evidence="2" type="ORF">SAMN05444273_11349</name>
</gene>
<feature type="domain" description="Glyoxalase-like" evidence="1">
    <location>
        <begin position="6"/>
        <end position="178"/>
    </location>
</feature>
<dbReference type="STRING" id="1486859.SAMN05444273_11349"/>
<dbReference type="SUPFAM" id="SSF54593">
    <property type="entry name" value="Glyoxalase/Bleomycin resistance protein/Dihydroxybiphenyl dioxygenase"/>
    <property type="match status" value="1"/>
</dbReference>
<organism evidence="2 3">
    <name type="scientific">Litoreibacter ascidiaceicola</name>
    <dbReference type="NCBI Taxonomy" id="1486859"/>
    <lineage>
        <taxon>Bacteria</taxon>
        <taxon>Pseudomonadati</taxon>
        <taxon>Pseudomonadota</taxon>
        <taxon>Alphaproteobacteria</taxon>
        <taxon>Rhodobacterales</taxon>
        <taxon>Roseobacteraceae</taxon>
        <taxon>Litoreibacter</taxon>
    </lineage>
</organism>
<accession>A0A1M5EQ26</accession>
<evidence type="ECO:0000313" key="2">
    <source>
        <dbReference type="EMBL" id="SHF81234.1"/>
    </source>
</evidence>
<keyword evidence="3" id="KW-1185">Reference proteome</keyword>
<dbReference type="Gene3D" id="3.10.180.10">
    <property type="entry name" value="2,3-Dihydroxybiphenyl 1,2-Dioxygenase, domain 1"/>
    <property type="match status" value="1"/>
</dbReference>
<evidence type="ECO:0000259" key="1">
    <source>
        <dbReference type="Pfam" id="PF13468"/>
    </source>
</evidence>
<dbReference type="OrthoDB" id="8451710at2"/>
<name>A0A1M5EQ26_9RHOB</name>
<proteinExistence type="predicted"/>
<dbReference type="Pfam" id="PF13468">
    <property type="entry name" value="Glyoxalase_3"/>
    <property type="match status" value="1"/>
</dbReference>
<evidence type="ECO:0000313" key="3">
    <source>
        <dbReference type="Proteomes" id="UP000184144"/>
    </source>
</evidence>
<reference evidence="3" key="1">
    <citation type="submission" date="2016-11" db="EMBL/GenBank/DDBJ databases">
        <authorList>
            <person name="Varghese N."/>
            <person name="Submissions S."/>
        </authorList>
    </citation>
    <scope>NUCLEOTIDE SEQUENCE [LARGE SCALE GENOMIC DNA]</scope>
    <source>
        <strain evidence="3">DSM 100566</strain>
    </source>
</reference>
<dbReference type="EMBL" id="FQUV01000013">
    <property type="protein sequence ID" value="SHF81234.1"/>
    <property type="molecule type" value="Genomic_DNA"/>
</dbReference>
<protein>
    <submittedName>
        <fullName evidence="2">Glyoxalase-like domain-containing protein</fullName>
    </submittedName>
</protein>
<dbReference type="Proteomes" id="UP000184144">
    <property type="component" value="Unassembled WGS sequence"/>
</dbReference>
<sequence>MNLLRLDHLALAAETLDVGRMHVEEALGVDLATRGEHPQMGTHNHLLSLGPEIYFEAIAINPDAEAPNRPRWFNLDNFQGPPRLTNWILATDDLDAALAALPDGFGQPISLQRGDFRWSMAVPDDGILPWGGWGPALIQWHGDMHPAPLLPDQGIRLGGFVMHHPDALEMAETLAPLLPRDTVLFQTAESPSLSASFDTPQGRRVLT</sequence>
<dbReference type="InterPro" id="IPR025870">
    <property type="entry name" value="Glyoxalase-like_dom"/>
</dbReference>